<name>A0ACA9UBP1_BIOOC</name>
<keyword evidence="2" id="KW-1185">Reference proteome</keyword>
<gene>
    <name evidence="1" type="ORF">CRV2_00019823</name>
</gene>
<reference evidence="1" key="1">
    <citation type="submission" date="2020-04" db="EMBL/GenBank/DDBJ databases">
        <authorList>
            <person name="Broberg M."/>
        </authorList>
    </citation>
    <scope>NUCLEOTIDE SEQUENCE</scope>
</reference>
<dbReference type="Proteomes" id="UP000836387">
    <property type="component" value="Unassembled WGS sequence"/>
</dbReference>
<sequence>MLAAIVHTTLNDDAYNEDKTTTFFESEMATICGHEAAAFIITDTMANQLALRTLLFQPPYAILTDAHSHIIHWEARGTALVSASVIQAIRPANQCYLTLNDNKKHAVLTDDVHKCPTRVISIENTTSGTVIPLSELRRVKDWATDQDIAIHMDGARLWEAVSTGAGTLREFAKCADLTTLDFSKNLAAPMGAMVVGSRKAIHTLKRIRKGLGGGMRQAGVLAAAARQAVLENFGLKETCTRPTLKKVTKWRASSLSCGRQQASGFRSGI</sequence>
<evidence type="ECO:0000313" key="2">
    <source>
        <dbReference type="Proteomes" id="UP000836387"/>
    </source>
</evidence>
<protein>
    <submittedName>
        <fullName evidence="1">Uncharacterized protein</fullName>
    </submittedName>
</protein>
<reference evidence="1" key="2">
    <citation type="submission" date="2021-10" db="EMBL/GenBank/DDBJ databases">
        <authorList>
            <person name="Piombo E."/>
        </authorList>
    </citation>
    <scope>NUCLEOTIDE SEQUENCE</scope>
</reference>
<comment type="caution">
    <text evidence="1">The sequence shown here is derived from an EMBL/GenBank/DDBJ whole genome shotgun (WGS) entry which is preliminary data.</text>
</comment>
<organism evidence="1 2">
    <name type="scientific">Clonostachys rosea f. rosea IK726</name>
    <dbReference type="NCBI Taxonomy" id="1349383"/>
    <lineage>
        <taxon>Eukaryota</taxon>
        <taxon>Fungi</taxon>
        <taxon>Dikarya</taxon>
        <taxon>Ascomycota</taxon>
        <taxon>Pezizomycotina</taxon>
        <taxon>Sordariomycetes</taxon>
        <taxon>Hypocreomycetidae</taxon>
        <taxon>Hypocreales</taxon>
        <taxon>Bionectriaceae</taxon>
        <taxon>Clonostachys</taxon>
    </lineage>
</organism>
<evidence type="ECO:0000313" key="1">
    <source>
        <dbReference type="EMBL" id="CAG9950755.1"/>
    </source>
</evidence>
<accession>A0ACA9UBP1</accession>
<dbReference type="EMBL" id="CADEHS020000192">
    <property type="protein sequence ID" value="CAG9950755.1"/>
    <property type="molecule type" value="Genomic_DNA"/>
</dbReference>
<proteinExistence type="predicted"/>